<dbReference type="Ensembl" id="ENSNFUT00015031965.1">
    <property type="protein sequence ID" value="ENSNFUP00015030588.1"/>
    <property type="gene ID" value="ENSNFUG00015014919.1"/>
</dbReference>
<dbReference type="PANTHER" id="PTHR21301">
    <property type="entry name" value="REVERSE TRANSCRIPTASE"/>
    <property type="match status" value="1"/>
</dbReference>
<protein>
    <submittedName>
        <fullName evidence="1">Uncharacterized protein</fullName>
    </submittedName>
</protein>
<dbReference type="AlphaFoldDB" id="A0A8C6M6B1"/>
<accession>A0A8C6M6B1</accession>
<dbReference type="PANTHER" id="PTHR21301:SF10">
    <property type="entry name" value="REVERSE TRANSCRIPTASE DOMAIN-CONTAINING PROTEIN"/>
    <property type="match status" value="1"/>
</dbReference>
<proteinExistence type="predicted"/>
<reference evidence="1" key="2">
    <citation type="submission" date="2025-09" db="UniProtKB">
        <authorList>
            <consortium name="Ensembl"/>
        </authorList>
    </citation>
    <scope>IDENTIFICATION</scope>
</reference>
<name>A0A8C6M6B1_NOTFU</name>
<sequence>MVKRTFRRGVEDLRWLSRLLHSLRRTVYQIQHSNITKEEQSAMTALSKNEQIIILPADKGRTTVVMDREKYKQQMKQMLEDKNTYEILKKDPTENIKKNMKKLLKPLHEKGKITEKMYKHWIPTANITPRIYGTPKIHKQNTPLRPIVDSIGTPTYNMAKDISRIISPLLGNTDQHCKNSIELLFPPTRKMQRMEKSSGGLLLALSHIFRSNVTNKAKKC</sequence>
<keyword evidence="2" id="KW-1185">Reference proteome</keyword>
<dbReference type="Proteomes" id="UP000694548">
    <property type="component" value="Unassembled WGS sequence"/>
</dbReference>
<evidence type="ECO:0000313" key="2">
    <source>
        <dbReference type="Proteomes" id="UP000694548"/>
    </source>
</evidence>
<evidence type="ECO:0000313" key="1">
    <source>
        <dbReference type="Ensembl" id="ENSNFUP00015030588.1"/>
    </source>
</evidence>
<organism evidence="1 2">
    <name type="scientific">Nothobranchius furzeri</name>
    <name type="common">Turquoise killifish</name>
    <dbReference type="NCBI Taxonomy" id="105023"/>
    <lineage>
        <taxon>Eukaryota</taxon>
        <taxon>Metazoa</taxon>
        <taxon>Chordata</taxon>
        <taxon>Craniata</taxon>
        <taxon>Vertebrata</taxon>
        <taxon>Euteleostomi</taxon>
        <taxon>Actinopterygii</taxon>
        <taxon>Neopterygii</taxon>
        <taxon>Teleostei</taxon>
        <taxon>Neoteleostei</taxon>
        <taxon>Acanthomorphata</taxon>
        <taxon>Ovalentaria</taxon>
        <taxon>Atherinomorphae</taxon>
        <taxon>Cyprinodontiformes</taxon>
        <taxon>Nothobranchiidae</taxon>
        <taxon>Nothobranchius</taxon>
    </lineage>
</organism>
<reference evidence="1" key="1">
    <citation type="submission" date="2025-08" db="UniProtKB">
        <authorList>
            <consortium name="Ensembl"/>
        </authorList>
    </citation>
    <scope>IDENTIFICATION</scope>
</reference>
<dbReference type="GeneTree" id="ENSGT00940000154669"/>